<dbReference type="GO" id="GO:0007131">
    <property type="term" value="P:reciprocal meiotic recombination"/>
    <property type="evidence" value="ECO:0007669"/>
    <property type="project" value="InterPro"/>
</dbReference>
<feature type="compositionally biased region" description="Polar residues" evidence="1">
    <location>
        <begin position="141"/>
        <end position="150"/>
    </location>
</feature>
<gene>
    <name evidence="2" type="ORF">BAUCODRAFT_144989</name>
</gene>
<feature type="compositionally biased region" description="Basic and acidic residues" evidence="1">
    <location>
        <begin position="347"/>
        <end position="359"/>
    </location>
</feature>
<dbReference type="KEGG" id="bcom:BAUCODRAFT_144989"/>
<feature type="region of interest" description="Disordered" evidence="1">
    <location>
        <begin position="443"/>
        <end position="462"/>
    </location>
</feature>
<proteinExistence type="predicted"/>
<evidence type="ECO:0000313" key="2">
    <source>
        <dbReference type="EMBL" id="EMC99590.1"/>
    </source>
</evidence>
<feature type="compositionally biased region" description="Polar residues" evidence="1">
    <location>
        <begin position="370"/>
        <end position="382"/>
    </location>
</feature>
<organism evidence="2 3">
    <name type="scientific">Baudoinia panamericana (strain UAMH 10762)</name>
    <name type="common">Angels' share fungus</name>
    <name type="synonym">Baudoinia compniacensis (strain UAMH 10762)</name>
    <dbReference type="NCBI Taxonomy" id="717646"/>
    <lineage>
        <taxon>Eukaryota</taxon>
        <taxon>Fungi</taxon>
        <taxon>Dikarya</taxon>
        <taxon>Ascomycota</taxon>
        <taxon>Pezizomycotina</taxon>
        <taxon>Dothideomycetes</taxon>
        <taxon>Dothideomycetidae</taxon>
        <taxon>Mycosphaerellales</taxon>
        <taxon>Teratosphaeriaceae</taxon>
        <taxon>Baudoinia</taxon>
    </lineage>
</organism>
<dbReference type="InterPro" id="IPR004354">
    <property type="entry name" value="Meiotic_Rec114"/>
</dbReference>
<feature type="compositionally biased region" description="Polar residues" evidence="1">
    <location>
        <begin position="296"/>
        <end position="315"/>
    </location>
</feature>
<feature type="region of interest" description="Disordered" evidence="1">
    <location>
        <begin position="288"/>
        <end position="437"/>
    </location>
</feature>
<evidence type="ECO:0000256" key="1">
    <source>
        <dbReference type="SAM" id="MobiDB-lite"/>
    </source>
</evidence>
<feature type="compositionally biased region" description="Basic and acidic residues" evidence="1">
    <location>
        <begin position="199"/>
        <end position="210"/>
    </location>
</feature>
<name>M2NKE7_BAUPA</name>
<dbReference type="eggNOG" id="ENOG502SBD0">
    <property type="taxonomic scope" value="Eukaryota"/>
</dbReference>
<dbReference type="Pfam" id="PF03525">
    <property type="entry name" value="Meiotic_rec114"/>
    <property type="match status" value="1"/>
</dbReference>
<dbReference type="OMA" id="RRFQLKF"/>
<keyword evidence="3" id="KW-1185">Reference proteome</keyword>
<dbReference type="GeneID" id="19108554"/>
<sequence length="584" mass="63960">MATDLCLPVLKYSHATGVRSDNTIAWTHLQAADLFTIVKGKSRAYADEDLNLRVIHGTAVLASVEISAYINAASDARRGAQQHGVTPQVDQLPIFGITKESLLALRYKLNDGIARRMQLRFESPTHCRQVVDAFIRRGMDFQQQRPTTARSGPGDHADRPLTMSSSSPFVASGRPTTSQSNFRPPTALDILPRLPTSRPEIDRQPHHDLELPPPPLLVRDEAAAPRKVAADRPTTAMFYRSTTTSSQQLIDRAAEISRKPSNLNHERPSFRSHAPTLDATPQFATVELTPGPMIDTSPSLTTTSHMPQSYSSSISEPIPTARSSDLAVPSPPNTRPSTSSTSLPPENYDHEIPPRRELPFKVPEGRPSGRLQSLSRPHSSAMTLPPLPKPKLTKEESAALARPYSSSSVKQMHDYRPSTTSPLKRPAAAVEEKSVRPQIMLRPAAKSPEAPIPAPQEARPFQVSRMDDLLASRKPLTERSANAQIGRTDSLADAPHEVVGSPQASPVKSAATVLSHVEHAANQPSLLQTDDRESAGSLEEYATLSMQDRQAVLEDFMMANLENPAFTKLCEDVENCWRRIALGL</sequence>
<dbReference type="HOGENOM" id="CLU_038502_0_0_1"/>
<dbReference type="AlphaFoldDB" id="M2NKE7"/>
<dbReference type="Proteomes" id="UP000011761">
    <property type="component" value="Unassembled WGS sequence"/>
</dbReference>
<evidence type="ECO:0000313" key="3">
    <source>
        <dbReference type="Proteomes" id="UP000011761"/>
    </source>
</evidence>
<dbReference type="EMBL" id="KB445551">
    <property type="protein sequence ID" value="EMC99590.1"/>
    <property type="molecule type" value="Genomic_DNA"/>
</dbReference>
<accession>M2NKE7</accession>
<feature type="compositionally biased region" description="Polar residues" evidence="1">
    <location>
        <begin position="162"/>
        <end position="183"/>
    </location>
</feature>
<feature type="region of interest" description="Disordered" evidence="1">
    <location>
        <begin position="141"/>
        <end position="216"/>
    </location>
</feature>
<protein>
    <submittedName>
        <fullName evidence="2">Uncharacterized protein</fullName>
    </submittedName>
</protein>
<dbReference type="RefSeq" id="XP_007673231.1">
    <property type="nucleotide sequence ID" value="XM_007675041.1"/>
</dbReference>
<reference evidence="2 3" key="1">
    <citation type="journal article" date="2012" name="PLoS Pathog.">
        <title>Diverse lifestyles and strategies of plant pathogenesis encoded in the genomes of eighteen Dothideomycetes fungi.</title>
        <authorList>
            <person name="Ohm R.A."/>
            <person name="Feau N."/>
            <person name="Henrissat B."/>
            <person name="Schoch C.L."/>
            <person name="Horwitz B.A."/>
            <person name="Barry K.W."/>
            <person name="Condon B.J."/>
            <person name="Copeland A.C."/>
            <person name="Dhillon B."/>
            <person name="Glaser F."/>
            <person name="Hesse C.N."/>
            <person name="Kosti I."/>
            <person name="LaButti K."/>
            <person name="Lindquist E.A."/>
            <person name="Lucas S."/>
            <person name="Salamov A.A."/>
            <person name="Bradshaw R.E."/>
            <person name="Ciuffetti L."/>
            <person name="Hamelin R.C."/>
            <person name="Kema G.H.J."/>
            <person name="Lawrence C."/>
            <person name="Scott J.A."/>
            <person name="Spatafora J.W."/>
            <person name="Turgeon B.G."/>
            <person name="de Wit P.J.G.M."/>
            <person name="Zhong S."/>
            <person name="Goodwin S.B."/>
            <person name="Grigoriev I.V."/>
        </authorList>
    </citation>
    <scope>NUCLEOTIDE SEQUENCE [LARGE SCALE GENOMIC DNA]</scope>
    <source>
        <strain evidence="2 3">UAMH 10762</strain>
    </source>
</reference>
<dbReference type="OrthoDB" id="5360255at2759"/>
<feature type="compositionally biased region" description="Low complexity" evidence="1">
    <location>
        <begin position="335"/>
        <end position="345"/>
    </location>
</feature>